<dbReference type="PANTHER" id="PTHR31680">
    <property type="entry name" value="LONGIFOLIA PROTEIN"/>
    <property type="match status" value="1"/>
</dbReference>
<feature type="compositionally biased region" description="Polar residues" evidence="2">
    <location>
        <begin position="37"/>
        <end position="53"/>
    </location>
</feature>
<proteinExistence type="predicted"/>
<evidence type="ECO:0000313" key="5">
    <source>
        <dbReference type="Proteomes" id="UP000436088"/>
    </source>
</evidence>
<name>A0A6A2X0A4_HIBSY</name>
<feature type="domain" description="DUF4378" evidence="3">
    <location>
        <begin position="187"/>
        <end position="366"/>
    </location>
</feature>
<dbReference type="AlphaFoldDB" id="A0A6A2X0A4"/>
<evidence type="ECO:0000259" key="3">
    <source>
        <dbReference type="Pfam" id="PF14309"/>
    </source>
</evidence>
<keyword evidence="5" id="KW-1185">Reference proteome</keyword>
<sequence>MSRPRPLNAVAKLMGLEPMPYSYSPDDEDNNPLLQPLRSNVDPNRPTPNSYSARGSLKDPTSPLWKNAGMIMKPISSSRFLIEPAPWRHADATRGSQRPTPKHVKFLSKTPNSSTSIHTEIEKRLKDVELKQPRRDLGPLQQILEQLQAKGLLKTEHLVQKLGRLNSTHDEVSIDYIASLCENTNPDHRYICEKLLASGLLLRDLSSDATTFHLRPSSHPINPKLFFVLEQTKASCLLSEEDSNSREVSLSKPDHIHRKLIFDSVNEILVGKFSLVGASVETWMNSGKLARKTFDAQKLLKELYTEIEQFQAKKLNINTEEEEDDLESVLQEDVLCQSESWMGFNGWFYRMVLNVERMVFKDLVSEIVIGEGGILQSNQQRRRRLRRSSVVTSSTVLI</sequence>
<accession>A0A6A2X0A4</accession>
<feature type="region of interest" description="Disordered" evidence="2">
    <location>
        <begin position="91"/>
        <end position="116"/>
    </location>
</feature>
<dbReference type="GO" id="GO:0051513">
    <property type="term" value="P:regulation of monopolar cell growth"/>
    <property type="evidence" value="ECO:0007669"/>
    <property type="project" value="InterPro"/>
</dbReference>
<dbReference type="EMBL" id="VEPZ02001559">
    <property type="protein sequence ID" value="KAE8668012.1"/>
    <property type="molecule type" value="Genomic_DNA"/>
</dbReference>
<evidence type="ECO:0000256" key="1">
    <source>
        <dbReference type="SAM" id="Coils"/>
    </source>
</evidence>
<keyword evidence="1" id="KW-0175">Coiled coil</keyword>
<evidence type="ECO:0000313" key="4">
    <source>
        <dbReference type="EMBL" id="KAE8668012.1"/>
    </source>
</evidence>
<feature type="region of interest" description="Disordered" evidence="2">
    <location>
        <begin position="17"/>
        <end position="60"/>
    </location>
</feature>
<comment type="caution">
    <text evidence="4">The sequence shown here is derived from an EMBL/GenBank/DDBJ whole genome shotgun (WGS) entry which is preliminary data.</text>
</comment>
<reference evidence="4" key="1">
    <citation type="submission" date="2019-09" db="EMBL/GenBank/DDBJ databases">
        <title>Draft genome information of white flower Hibiscus syriacus.</title>
        <authorList>
            <person name="Kim Y.-M."/>
        </authorList>
    </citation>
    <scope>NUCLEOTIDE SEQUENCE [LARGE SCALE GENOMIC DNA]</scope>
    <source>
        <strain evidence="4">YM2019G1</strain>
    </source>
</reference>
<dbReference type="PANTHER" id="PTHR31680:SF4">
    <property type="entry name" value="LONGIFOLIA PROTEIN"/>
    <property type="match status" value="1"/>
</dbReference>
<dbReference type="InterPro" id="IPR025486">
    <property type="entry name" value="DUF4378"/>
</dbReference>
<dbReference type="Pfam" id="PF14309">
    <property type="entry name" value="DUF4378"/>
    <property type="match status" value="1"/>
</dbReference>
<protein>
    <recommendedName>
        <fullName evidence="3">DUF4378 domain-containing protein</fullName>
    </recommendedName>
</protein>
<dbReference type="Proteomes" id="UP000436088">
    <property type="component" value="Unassembled WGS sequence"/>
</dbReference>
<feature type="coiled-coil region" evidence="1">
    <location>
        <begin position="300"/>
        <end position="332"/>
    </location>
</feature>
<evidence type="ECO:0000256" key="2">
    <source>
        <dbReference type="SAM" id="MobiDB-lite"/>
    </source>
</evidence>
<dbReference type="InterPro" id="IPR033334">
    <property type="entry name" value="LNG1/2"/>
</dbReference>
<gene>
    <name evidence="4" type="ORF">F3Y22_tig00112349pilonHSYRG00017</name>
</gene>
<organism evidence="4 5">
    <name type="scientific">Hibiscus syriacus</name>
    <name type="common">Rose of Sharon</name>
    <dbReference type="NCBI Taxonomy" id="106335"/>
    <lineage>
        <taxon>Eukaryota</taxon>
        <taxon>Viridiplantae</taxon>
        <taxon>Streptophyta</taxon>
        <taxon>Embryophyta</taxon>
        <taxon>Tracheophyta</taxon>
        <taxon>Spermatophyta</taxon>
        <taxon>Magnoliopsida</taxon>
        <taxon>eudicotyledons</taxon>
        <taxon>Gunneridae</taxon>
        <taxon>Pentapetalae</taxon>
        <taxon>rosids</taxon>
        <taxon>malvids</taxon>
        <taxon>Malvales</taxon>
        <taxon>Malvaceae</taxon>
        <taxon>Malvoideae</taxon>
        <taxon>Hibiscus</taxon>
    </lineage>
</organism>